<evidence type="ECO:0000256" key="5">
    <source>
        <dbReference type="ARBA" id="ARBA00013189"/>
    </source>
</evidence>
<evidence type="ECO:0000256" key="9">
    <source>
        <dbReference type="ARBA" id="ARBA00023235"/>
    </source>
</evidence>
<evidence type="ECO:0000256" key="1">
    <source>
        <dbReference type="ARBA" id="ARBA00000083"/>
    </source>
</evidence>
<dbReference type="OrthoDB" id="9801785at2"/>
<accession>A0A328WM74</accession>
<dbReference type="GO" id="GO:0005829">
    <property type="term" value="C:cytosol"/>
    <property type="evidence" value="ECO:0007669"/>
    <property type="project" value="TreeGrafter"/>
</dbReference>
<dbReference type="NCBIfam" id="TIGR01179">
    <property type="entry name" value="galE"/>
    <property type="match status" value="1"/>
</dbReference>
<sequence>MKTILVTGGAGYIGSHTIVELLKSGYKVISVDNYYNSIELSYALIEKLAGKSFIKYTIDIAQENALEIIFQENKIDGIIHFAALKSVPDSVDNPIFCFKNNNNATLNIGDCAVKFGVRNIVFSSSCSVYGNVEPSDLPVQEHTIIRKAESPYAYSKQNGEVYLKAISEISDIKVFALRYFNPVGAHASGELGEFPSKHSNNLVPIITQTAIGLRDHMTVFGKDWNTRDGSCVRDYIHVSDIAEAHVLALKKLFQDDFKNKFEIVNLGSGLGVTVFEAINSFEKMSGVNVNFKEGERREGDVEAIYSLPVKAKDLLGWTANRDVDSMMDSAWKWQKKLIELGFNTTKI</sequence>
<evidence type="ECO:0000256" key="7">
    <source>
        <dbReference type="ARBA" id="ARBA00023027"/>
    </source>
</evidence>
<keyword evidence="7" id="KW-0520">NAD</keyword>
<dbReference type="GO" id="GO:0003978">
    <property type="term" value="F:UDP-glucose 4-epimerase activity"/>
    <property type="evidence" value="ECO:0007669"/>
    <property type="project" value="UniProtKB-EC"/>
</dbReference>
<dbReference type="Pfam" id="PF01370">
    <property type="entry name" value="Epimerase"/>
    <property type="match status" value="1"/>
</dbReference>
<evidence type="ECO:0000256" key="8">
    <source>
        <dbReference type="ARBA" id="ARBA00023144"/>
    </source>
</evidence>
<dbReference type="PANTHER" id="PTHR43725:SF47">
    <property type="entry name" value="UDP-GLUCOSE 4-EPIMERASE"/>
    <property type="match status" value="1"/>
</dbReference>
<keyword evidence="8" id="KW-0299">Galactose metabolism</keyword>
<evidence type="ECO:0000256" key="4">
    <source>
        <dbReference type="ARBA" id="ARBA00007637"/>
    </source>
</evidence>
<protein>
    <recommendedName>
        <fullName evidence="6">UDP-glucose 4-epimerase</fullName>
        <ecNumber evidence="5">5.1.3.2</ecNumber>
    </recommendedName>
    <alternativeName>
        <fullName evidence="11">Galactowaldenase</fullName>
    </alternativeName>
    <alternativeName>
        <fullName evidence="10">UDP-galactose 4-epimerase</fullName>
    </alternativeName>
</protein>
<keyword evidence="8" id="KW-0119">Carbohydrate metabolism</keyword>
<dbReference type="Gene3D" id="3.40.50.720">
    <property type="entry name" value="NAD(P)-binding Rossmann-like Domain"/>
    <property type="match status" value="1"/>
</dbReference>
<dbReference type="AlphaFoldDB" id="A0A328WM74"/>
<dbReference type="PANTHER" id="PTHR43725">
    <property type="entry name" value="UDP-GLUCOSE 4-EPIMERASE"/>
    <property type="match status" value="1"/>
</dbReference>
<name>A0A328WM74_9FLAO</name>
<comment type="similarity">
    <text evidence="4">Belongs to the NAD(P)-dependent epimerase/dehydratase family.</text>
</comment>
<dbReference type="InterPro" id="IPR036291">
    <property type="entry name" value="NAD(P)-bd_dom_sf"/>
</dbReference>
<dbReference type="GO" id="GO:0006012">
    <property type="term" value="P:galactose metabolic process"/>
    <property type="evidence" value="ECO:0007669"/>
    <property type="project" value="UniProtKB-UniPathway"/>
</dbReference>
<evidence type="ECO:0000313" key="13">
    <source>
        <dbReference type="EMBL" id="RAR47233.1"/>
    </source>
</evidence>
<dbReference type="SUPFAM" id="SSF51735">
    <property type="entry name" value="NAD(P)-binding Rossmann-fold domains"/>
    <property type="match status" value="1"/>
</dbReference>
<evidence type="ECO:0000313" key="14">
    <source>
        <dbReference type="Proteomes" id="UP000249518"/>
    </source>
</evidence>
<dbReference type="Proteomes" id="UP000249518">
    <property type="component" value="Unassembled WGS sequence"/>
</dbReference>
<keyword evidence="9" id="KW-0413">Isomerase</keyword>
<dbReference type="InterPro" id="IPR001509">
    <property type="entry name" value="Epimerase_deHydtase"/>
</dbReference>
<dbReference type="RefSeq" id="WP_112086509.1">
    <property type="nucleotide sequence ID" value="NZ_QLSV01000010.1"/>
</dbReference>
<comment type="catalytic activity">
    <reaction evidence="1">
        <text>UDP-alpha-D-glucose = UDP-alpha-D-galactose</text>
        <dbReference type="Rhea" id="RHEA:22168"/>
        <dbReference type="ChEBI" id="CHEBI:58885"/>
        <dbReference type="ChEBI" id="CHEBI:66914"/>
        <dbReference type="EC" id="5.1.3.2"/>
    </reaction>
</comment>
<evidence type="ECO:0000256" key="2">
    <source>
        <dbReference type="ARBA" id="ARBA00001911"/>
    </source>
</evidence>
<gene>
    <name evidence="13" type="ORF">B0I10_11026</name>
</gene>
<evidence type="ECO:0000256" key="11">
    <source>
        <dbReference type="ARBA" id="ARBA00033067"/>
    </source>
</evidence>
<reference evidence="13 14" key="1">
    <citation type="submission" date="2018-06" db="EMBL/GenBank/DDBJ databases">
        <title>Genomic Encyclopedia of Type Strains, Phase III (KMG-III): the genomes of soil and plant-associated and newly described type strains.</title>
        <authorList>
            <person name="Whitman W."/>
        </authorList>
    </citation>
    <scope>NUCLEOTIDE SEQUENCE [LARGE SCALE GENOMIC DNA]</scope>
    <source>
        <strain evidence="13 14">CGMCC 1.12504</strain>
    </source>
</reference>
<keyword evidence="14" id="KW-1185">Reference proteome</keyword>
<feature type="domain" description="NAD-dependent epimerase/dehydratase" evidence="12">
    <location>
        <begin position="4"/>
        <end position="256"/>
    </location>
</feature>
<dbReference type="UniPathway" id="UPA00214"/>
<evidence type="ECO:0000259" key="12">
    <source>
        <dbReference type="Pfam" id="PF01370"/>
    </source>
</evidence>
<proteinExistence type="inferred from homology"/>
<comment type="pathway">
    <text evidence="3">Carbohydrate metabolism; galactose metabolism.</text>
</comment>
<dbReference type="EC" id="5.1.3.2" evidence="5"/>
<dbReference type="Gene3D" id="3.90.25.10">
    <property type="entry name" value="UDP-galactose 4-epimerase, domain 1"/>
    <property type="match status" value="1"/>
</dbReference>
<dbReference type="InterPro" id="IPR005886">
    <property type="entry name" value="UDP_G4E"/>
</dbReference>
<evidence type="ECO:0000256" key="3">
    <source>
        <dbReference type="ARBA" id="ARBA00004947"/>
    </source>
</evidence>
<comment type="cofactor">
    <cofactor evidence="2">
        <name>NAD(+)</name>
        <dbReference type="ChEBI" id="CHEBI:57540"/>
    </cofactor>
</comment>
<organism evidence="13 14">
    <name type="scientific">Flavobacterium lacus</name>
    <dbReference type="NCBI Taxonomy" id="1353778"/>
    <lineage>
        <taxon>Bacteria</taxon>
        <taxon>Pseudomonadati</taxon>
        <taxon>Bacteroidota</taxon>
        <taxon>Flavobacteriia</taxon>
        <taxon>Flavobacteriales</taxon>
        <taxon>Flavobacteriaceae</taxon>
        <taxon>Flavobacterium</taxon>
    </lineage>
</organism>
<evidence type="ECO:0000256" key="10">
    <source>
        <dbReference type="ARBA" id="ARBA00031367"/>
    </source>
</evidence>
<dbReference type="EMBL" id="QLSV01000010">
    <property type="protein sequence ID" value="RAR47233.1"/>
    <property type="molecule type" value="Genomic_DNA"/>
</dbReference>
<evidence type="ECO:0000256" key="6">
    <source>
        <dbReference type="ARBA" id="ARBA00018569"/>
    </source>
</evidence>
<comment type="caution">
    <text evidence="13">The sequence shown here is derived from an EMBL/GenBank/DDBJ whole genome shotgun (WGS) entry which is preliminary data.</text>
</comment>